<dbReference type="InterPro" id="IPR002110">
    <property type="entry name" value="Ankyrin_rpt"/>
</dbReference>
<evidence type="ECO:0000313" key="5">
    <source>
        <dbReference type="Proteomes" id="UP000695562"/>
    </source>
</evidence>
<dbReference type="Pfam" id="PF00566">
    <property type="entry name" value="RabGAP-TBC"/>
    <property type="match status" value="1"/>
</dbReference>
<proteinExistence type="predicted"/>
<keyword evidence="2" id="KW-0812">Transmembrane</keyword>
<dbReference type="AlphaFoldDB" id="A0A8J4PUC3"/>
<dbReference type="GO" id="GO:0005096">
    <property type="term" value="F:GTPase activator activity"/>
    <property type="evidence" value="ECO:0007669"/>
    <property type="project" value="TreeGrafter"/>
</dbReference>
<protein>
    <recommendedName>
        <fullName evidence="3">Rab-GAP TBC domain-containing protein</fullName>
    </recommendedName>
</protein>
<dbReference type="SMART" id="SM00248">
    <property type="entry name" value="ANK"/>
    <property type="match status" value="4"/>
</dbReference>
<dbReference type="EMBL" id="AJWJ01000119">
    <property type="protein sequence ID" value="KAF2075003.1"/>
    <property type="molecule type" value="Genomic_DNA"/>
</dbReference>
<evidence type="ECO:0000259" key="3">
    <source>
        <dbReference type="PROSITE" id="PS50086"/>
    </source>
</evidence>
<dbReference type="Gene3D" id="1.25.40.20">
    <property type="entry name" value="Ankyrin repeat-containing domain"/>
    <property type="match status" value="1"/>
</dbReference>
<accession>A0A8J4PUC3</accession>
<evidence type="ECO:0000256" key="1">
    <source>
        <dbReference type="SAM" id="MobiDB-lite"/>
    </source>
</evidence>
<organism evidence="4 5">
    <name type="scientific">Polysphondylium violaceum</name>
    <dbReference type="NCBI Taxonomy" id="133409"/>
    <lineage>
        <taxon>Eukaryota</taxon>
        <taxon>Amoebozoa</taxon>
        <taxon>Evosea</taxon>
        <taxon>Eumycetozoa</taxon>
        <taxon>Dictyostelia</taxon>
        <taxon>Dictyosteliales</taxon>
        <taxon>Dictyosteliaceae</taxon>
        <taxon>Polysphondylium</taxon>
    </lineage>
</organism>
<dbReference type="SMART" id="SM00164">
    <property type="entry name" value="TBC"/>
    <property type="match status" value="1"/>
</dbReference>
<dbReference type="OrthoDB" id="19040at2759"/>
<dbReference type="SUPFAM" id="SSF48403">
    <property type="entry name" value="Ankyrin repeat"/>
    <property type="match status" value="1"/>
</dbReference>
<sequence>MDTTTNSTTTEEEELTTRPATKLHTPAAVSIPLTTTTTTTTTHATPMSNGMQENDALDGDIATQGVTISTTSTTIPSIDTTTIEQRENNDFQEIVSLIKENNSNQLDRVLNEIKSRIGAEQLKELLNTRIPDNNLTLLYYALVLDCYNDLVLLLLLNGSDPNQMVTPLPQASSNNIVLESPESSSSSNSNNRAPSPPPTESSSTINSKAYANAKTDTVEEFYKKPASLEAAIHYTVRHGDSDKMNLLIDNHADKDILDSVQRTPLILASSNGRMECVRCLVLAKCNITLKDILDKTALHVAIEQGYDDISATITSNGGDISLRYHYKPIRSSRLTFSSSADYTDFNDVEILKRVDRYGNIKDQPIVKDEYTRKKEKKSVEKELSRCSKWLSLLKKWNYSKITSKVKSKSVKGVPPRIRCEVWSHLSHSNLQEALNPNLFETLVNQHSSSEVVIDLDVNRAFRGNIFFRERYGVGQVALFNVLKVYSLYDTTVGYTQGMSSIASVLCMYLPEKEAFWTLERLMNREKYSMRDLFLNGLPKIHKTIFVFDKLFVHYLPNLSKHFESINLGSMIYATKWFIIGYLDSLPFNVSLRIWDLIFVYGYNILYSVAICLLRMFEKQFLGKAFENCYEVFRSFETYQFDEDEFINFVIKHKIKSKKIEAIEKKYVPVGGGSGSQQINSPPPAVSLISSADLIQNSVPLLPNNKKDKKKRFSFFQKK</sequence>
<dbReference type="Gene3D" id="1.10.472.80">
    <property type="entry name" value="Ypt/Rab-GAP domain of gyp1p, domain 3"/>
    <property type="match status" value="1"/>
</dbReference>
<name>A0A8J4PUC3_9MYCE</name>
<dbReference type="InterPro" id="IPR050302">
    <property type="entry name" value="Rab_GAP_TBC_domain"/>
</dbReference>
<gene>
    <name evidence="4" type="ORF">CYY_003699</name>
</gene>
<feature type="transmembrane region" description="Helical" evidence="2">
    <location>
        <begin position="593"/>
        <end position="613"/>
    </location>
</feature>
<reference evidence="4" key="1">
    <citation type="submission" date="2020-01" db="EMBL/GenBank/DDBJ databases">
        <title>Development of genomics and gene disruption for Polysphondylium violaceum indicates a role for the polyketide synthase stlB in stalk morphogenesis.</title>
        <authorList>
            <person name="Narita B."/>
            <person name="Kawabe Y."/>
            <person name="Kin K."/>
            <person name="Saito T."/>
            <person name="Gibbs R."/>
            <person name="Kuspa A."/>
            <person name="Muzny D."/>
            <person name="Queller D."/>
            <person name="Richards S."/>
            <person name="Strassman J."/>
            <person name="Sucgang R."/>
            <person name="Worley K."/>
            <person name="Schaap P."/>
        </authorList>
    </citation>
    <scope>NUCLEOTIDE SEQUENCE</scope>
    <source>
        <strain evidence="4">QSvi11</strain>
    </source>
</reference>
<dbReference type="Pfam" id="PF12796">
    <property type="entry name" value="Ank_2"/>
    <property type="match status" value="1"/>
</dbReference>
<keyword evidence="5" id="KW-1185">Reference proteome</keyword>
<dbReference type="Proteomes" id="UP000695562">
    <property type="component" value="Unassembled WGS sequence"/>
</dbReference>
<feature type="domain" description="Rab-GAP TBC" evidence="3">
    <location>
        <begin position="412"/>
        <end position="601"/>
    </location>
</feature>
<keyword evidence="2" id="KW-0472">Membrane</keyword>
<dbReference type="GO" id="GO:0031267">
    <property type="term" value="F:small GTPase binding"/>
    <property type="evidence" value="ECO:0007669"/>
    <property type="project" value="TreeGrafter"/>
</dbReference>
<feature type="region of interest" description="Disordered" evidence="1">
    <location>
        <begin position="1"/>
        <end position="55"/>
    </location>
</feature>
<feature type="region of interest" description="Disordered" evidence="1">
    <location>
        <begin position="178"/>
        <end position="207"/>
    </location>
</feature>
<dbReference type="InterPro" id="IPR036770">
    <property type="entry name" value="Ankyrin_rpt-contain_sf"/>
</dbReference>
<dbReference type="InterPro" id="IPR000195">
    <property type="entry name" value="Rab-GAP-TBC_dom"/>
</dbReference>
<dbReference type="PANTHER" id="PTHR47219:SF25">
    <property type="entry name" value="RAB-GAP TBC DOMAIN-CONTAINING PROTEIN"/>
    <property type="match status" value="1"/>
</dbReference>
<dbReference type="SUPFAM" id="SSF47923">
    <property type="entry name" value="Ypt/Rab-GAP domain of gyp1p"/>
    <property type="match status" value="2"/>
</dbReference>
<keyword evidence="2" id="KW-1133">Transmembrane helix</keyword>
<comment type="caution">
    <text evidence="4">The sequence shown here is derived from an EMBL/GenBank/DDBJ whole genome shotgun (WGS) entry which is preliminary data.</text>
</comment>
<evidence type="ECO:0000313" key="4">
    <source>
        <dbReference type="EMBL" id="KAF2075003.1"/>
    </source>
</evidence>
<dbReference type="Gene3D" id="1.10.8.270">
    <property type="entry name" value="putative rabgap domain of human tbc1 domain family member 14 like domains"/>
    <property type="match status" value="1"/>
</dbReference>
<dbReference type="InterPro" id="IPR035969">
    <property type="entry name" value="Rab-GAP_TBC_sf"/>
</dbReference>
<feature type="region of interest" description="Disordered" evidence="1">
    <location>
        <begin position="699"/>
        <end position="718"/>
    </location>
</feature>
<dbReference type="PANTHER" id="PTHR47219">
    <property type="entry name" value="RAB GTPASE-ACTIVATING PROTEIN 1-LIKE"/>
    <property type="match status" value="1"/>
</dbReference>
<feature type="compositionally biased region" description="Basic residues" evidence="1">
    <location>
        <begin position="706"/>
        <end position="718"/>
    </location>
</feature>
<evidence type="ECO:0000256" key="2">
    <source>
        <dbReference type="SAM" id="Phobius"/>
    </source>
</evidence>
<dbReference type="FunFam" id="1.10.8.270:FF:000016">
    <property type="entry name" value="TBC1 domain family member 2A"/>
    <property type="match status" value="1"/>
</dbReference>
<dbReference type="PROSITE" id="PS50086">
    <property type="entry name" value="TBC_RABGAP"/>
    <property type="match status" value="1"/>
</dbReference>
<feature type="compositionally biased region" description="Low complexity" evidence="1">
    <location>
        <begin position="180"/>
        <end position="193"/>
    </location>
</feature>
<feature type="compositionally biased region" description="Polar residues" evidence="1">
    <location>
        <begin position="43"/>
        <end position="52"/>
    </location>
</feature>